<protein>
    <submittedName>
        <fullName evidence="1">Uncharacterized protein</fullName>
    </submittedName>
</protein>
<accession>A0A829F7W1</accession>
<dbReference type="Proteomes" id="UP000013834">
    <property type="component" value="Unassembled WGS sequence"/>
</dbReference>
<dbReference type="EMBL" id="AIVF01000005">
    <property type="protein sequence ID" value="EOG28706.1"/>
    <property type="molecule type" value="Genomic_DNA"/>
</dbReference>
<comment type="caution">
    <text evidence="1">The sequence shown here is derived from an EMBL/GenBank/DDBJ whole genome shotgun (WGS) entry which is preliminary data.</text>
</comment>
<sequence length="39" mass="4697">MFRTLLNKWRVYIVEIIKNVQDILGVIIFENMLFDIGIQ</sequence>
<dbReference type="AlphaFoldDB" id="A0A829F7W1"/>
<evidence type="ECO:0000313" key="1">
    <source>
        <dbReference type="EMBL" id="EOG28706.1"/>
    </source>
</evidence>
<name>A0A829F7W1_ENTFC</name>
<reference evidence="1 2" key="1">
    <citation type="submission" date="2013-02" db="EMBL/GenBank/DDBJ databases">
        <title>The Genome Sequence of Enterococcus faecium VRE_84.</title>
        <authorList>
            <consortium name="The Broad Institute Genome Sequencing Platform"/>
            <consortium name="The Broad Institute Genome Sequencing Center for Infectious Disease"/>
            <person name="Earl A.M."/>
            <person name="Gilmore M.S."/>
            <person name="Lebreton F."/>
            <person name="Hammerum A.M."/>
            <person name="Jensen L.B."/>
            <person name="Guardabassi L."/>
            <person name="Walker B."/>
            <person name="Young S.K."/>
            <person name="Zeng Q."/>
            <person name="Gargeya S."/>
            <person name="Fitzgerald M."/>
            <person name="Haas B."/>
            <person name="Abouelleil A."/>
            <person name="Alvarado L."/>
            <person name="Arachchi H.M."/>
            <person name="Berlin A.M."/>
            <person name="Chapman S.B."/>
            <person name="Dewar J."/>
            <person name="Goldberg J."/>
            <person name="Griggs A."/>
            <person name="Gujja S."/>
            <person name="Hansen M."/>
            <person name="Howarth C."/>
            <person name="Imamovic A."/>
            <person name="Larimer J."/>
            <person name="McCowan C."/>
            <person name="Murphy C."/>
            <person name="Neiman D."/>
            <person name="Pearson M."/>
            <person name="Priest M."/>
            <person name="Roberts A."/>
            <person name="Saif S."/>
            <person name="Shea T."/>
            <person name="Sisk P."/>
            <person name="Sykes S."/>
            <person name="Wortman J."/>
            <person name="Nusbaum C."/>
            <person name="Birren B."/>
        </authorList>
    </citation>
    <scope>NUCLEOTIDE SEQUENCE [LARGE SCALE GENOMIC DNA]</scope>
    <source>
        <strain evidence="1 2">VRE 84</strain>
    </source>
</reference>
<gene>
    <name evidence="1" type="ORF">SMG_00864</name>
</gene>
<proteinExistence type="predicted"/>
<organism evidence="1 2">
    <name type="scientific">Enterococcus faecium EnGen0180</name>
    <dbReference type="NCBI Taxonomy" id="1157475"/>
    <lineage>
        <taxon>Bacteria</taxon>
        <taxon>Bacillati</taxon>
        <taxon>Bacillota</taxon>
        <taxon>Bacilli</taxon>
        <taxon>Lactobacillales</taxon>
        <taxon>Enterococcaceae</taxon>
        <taxon>Enterococcus</taxon>
    </lineage>
</organism>
<evidence type="ECO:0000313" key="2">
    <source>
        <dbReference type="Proteomes" id="UP000013834"/>
    </source>
</evidence>